<dbReference type="InterPro" id="IPR001509">
    <property type="entry name" value="Epimerase_deHydtase"/>
</dbReference>
<dbReference type="Gene3D" id="3.40.50.720">
    <property type="entry name" value="NAD(P)-binding Rossmann-like Domain"/>
    <property type="match status" value="1"/>
</dbReference>
<proteinExistence type="predicted"/>
<dbReference type="Pfam" id="PF01370">
    <property type="entry name" value="Epimerase"/>
    <property type="match status" value="1"/>
</dbReference>
<name>A0A1H4CZD8_9FLAO</name>
<accession>A0A1H4CZD8</accession>
<keyword evidence="3" id="KW-1185">Reference proteome</keyword>
<dbReference type="InterPro" id="IPR036291">
    <property type="entry name" value="NAD(P)-bd_dom_sf"/>
</dbReference>
<dbReference type="RefSeq" id="WP_093244959.1">
    <property type="nucleotide sequence ID" value="NZ_FNQF01000009.1"/>
</dbReference>
<evidence type="ECO:0000313" key="3">
    <source>
        <dbReference type="Proteomes" id="UP000198820"/>
    </source>
</evidence>
<dbReference type="PANTHER" id="PTHR48079">
    <property type="entry name" value="PROTEIN YEEZ"/>
    <property type="match status" value="1"/>
</dbReference>
<dbReference type="InterPro" id="IPR051783">
    <property type="entry name" value="NAD(P)-dependent_oxidoreduct"/>
</dbReference>
<organism evidence="2 3">
    <name type="scientific">Psychroflexus halocasei</name>
    <dbReference type="NCBI Taxonomy" id="908615"/>
    <lineage>
        <taxon>Bacteria</taxon>
        <taxon>Pseudomonadati</taxon>
        <taxon>Bacteroidota</taxon>
        <taxon>Flavobacteriia</taxon>
        <taxon>Flavobacteriales</taxon>
        <taxon>Flavobacteriaceae</taxon>
        <taxon>Psychroflexus</taxon>
    </lineage>
</organism>
<dbReference type="SUPFAM" id="SSF51735">
    <property type="entry name" value="NAD(P)-binding Rossmann-fold domains"/>
    <property type="match status" value="1"/>
</dbReference>
<evidence type="ECO:0000259" key="1">
    <source>
        <dbReference type="Pfam" id="PF01370"/>
    </source>
</evidence>
<dbReference type="STRING" id="908615.SAMN05421540_10952"/>
<dbReference type="AlphaFoldDB" id="A0A1H4CZD8"/>
<dbReference type="Proteomes" id="UP000198820">
    <property type="component" value="Unassembled WGS sequence"/>
</dbReference>
<sequence length="337" mass="38307">MNLVTGATGFLGTHLLAKLILQKERSIAIFRSELKKKHSIDVLLKYDAITSESISENIKWEKADILDVPRLEEIFKTQIKHLYHCAGLISNSPSDYKQMRRLHIEGTKNIVNFALDYGVEKLCHVSSIATLSPDEISDRITEKITISEQDKTNIYAIAKYGAEREVWRATQEGLNAVIVNPGVVLGDGFEASGSGLILKKAKAGFSFYIPKQTGFVDVYDCVEIMYQLTQHEVKQQRFILVSENTDFKRVMTLIANAYGAKPPSIKLSKTLMYILWVIESMISVFGYKKQINLNLIQNLNSKLIYDNSKIKELLNFEFRSIEDSIKLIAYHDKEEES</sequence>
<dbReference type="EMBL" id="FNQF01000009">
    <property type="protein sequence ID" value="SEA65814.1"/>
    <property type="molecule type" value="Genomic_DNA"/>
</dbReference>
<dbReference type="GO" id="GO:0005737">
    <property type="term" value="C:cytoplasm"/>
    <property type="evidence" value="ECO:0007669"/>
    <property type="project" value="TreeGrafter"/>
</dbReference>
<gene>
    <name evidence="2" type="ORF">SAMN05421540_10952</name>
</gene>
<reference evidence="2 3" key="1">
    <citation type="submission" date="2016-10" db="EMBL/GenBank/DDBJ databases">
        <authorList>
            <person name="de Groot N.N."/>
        </authorList>
    </citation>
    <scope>NUCLEOTIDE SEQUENCE [LARGE SCALE GENOMIC DNA]</scope>
    <source>
        <strain evidence="2 3">DSM 23581</strain>
    </source>
</reference>
<protein>
    <submittedName>
        <fullName evidence="2">Nucleoside-diphosphate-sugar epimerase</fullName>
    </submittedName>
</protein>
<dbReference type="GO" id="GO:0004029">
    <property type="term" value="F:aldehyde dehydrogenase (NAD+) activity"/>
    <property type="evidence" value="ECO:0007669"/>
    <property type="project" value="TreeGrafter"/>
</dbReference>
<feature type="domain" description="NAD-dependent epimerase/dehydratase" evidence="1">
    <location>
        <begin position="3"/>
        <end position="233"/>
    </location>
</feature>
<evidence type="ECO:0000313" key="2">
    <source>
        <dbReference type="EMBL" id="SEA65814.1"/>
    </source>
</evidence>
<dbReference type="PANTHER" id="PTHR48079:SF6">
    <property type="entry name" value="NAD(P)-BINDING DOMAIN-CONTAINING PROTEIN-RELATED"/>
    <property type="match status" value="1"/>
</dbReference>